<dbReference type="EMBL" id="MAEI02000001">
    <property type="protein sequence ID" value="MEO1781720.1"/>
    <property type="molecule type" value="Genomic_DNA"/>
</dbReference>
<name>A0ABV0F1B2_9ENTE</name>
<dbReference type="SUPFAM" id="SSF55961">
    <property type="entry name" value="Bet v1-like"/>
    <property type="match status" value="1"/>
</dbReference>
<accession>A0ABV0F1B2</accession>
<reference evidence="1" key="2">
    <citation type="submission" date="2024-02" db="EMBL/GenBank/DDBJ databases">
        <title>The Genome Sequence of Enterococcus diestrammenae JM9A.</title>
        <authorList>
            <person name="Earl A."/>
            <person name="Manson A."/>
            <person name="Gilmore M."/>
            <person name="Sanders J."/>
            <person name="Shea T."/>
            <person name="Howe W."/>
            <person name="Livny J."/>
            <person name="Cuomo C."/>
            <person name="Neafsey D."/>
            <person name="Birren B."/>
        </authorList>
    </citation>
    <scope>NUCLEOTIDE SEQUENCE</scope>
    <source>
        <strain evidence="1">JM9A</strain>
    </source>
</reference>
<sequence length="138" mass="16520">MIIEKELKMPAKAFYDKIIDSVIFDIRTVTGEDIKRSRLKNYEYVKQFSKLNRAKILIQEVEENKIYQFKTSTTKNDFVVRYEIEDLGGDRCKVHYEETMKSFGFMQQMNDMVMGIVIGFFKKRNFKKMMTMIEKSYS</sequence>
<protein>
    <recommendedName>
        <fullName evidence="3">DUF3284 domain-containing protein</fullName>
    </recommendedName>
</protein>
<dbReference type="RefSeq" id="WP_161868437.1">
    <property type="nucleotide sequence ID" value="NZ_JAQFAM010000012.1"/>
</dbReference>
<reference evidence="1" key="1">
    <citation type="submission" date="2016-06" db="EMBL/GenBank/DDBJ databases">
        <authorList>
            <person name="Van Tyne D."/>
        </authorList>
    </citation>
    <scope>NUCLEOTIDE SEQUENCE</scope>
    <source>
        <strain evidence="1">JM9A</strain>
    </source>
</reference>
<dbReference type="InterPro" id="IPR021701">
    <property type="entry name" value="DUF3284"/>
</dbReference>
<dbReference type="Pfam" id="PF11687">
    <property type="entry name" value="DUF3284"/>
    <property type="match status" value="1"/>
</dbReference>
<proteinExistence type="predicted"/>
<evidence type="ECO:0008006" key="3">
    <source>
        <dbReference type="Google" id="ProtNLM"/>
    </source>
</evidence>
<evidence type="ECO:0000313" key="1">
    <source>
        <dbReference type="EMBL" id="MEO1781720.1"/>
    </source>
</evidence>
<organism evidence="1 2">
    <name type="scientific">Enterococcus diestrammenae</name>
    <dbReference type="NCBI Taxonomy" id="1155073"/>
    <lineage>
        <taxon>Bacteria</taxon>
        <taxon>Bacillati</taxon>
        <taxon>Bacillota</taxon>
        <taxon>Bacilli</taxon>
        <taxon>Lactobacillales</taxon>
        <taxon>Enterococcaceae</taxon>
        <taxon>Enterococcus</taxon>
    </lineage>
</organism>
<comment type="caution">
    <text evidence="1">The sequence shown here is derived from an EMBL/GenBank/DDBJ whole genome shotgun (WGS) entry which is preliminary data.</text>
</comment>
<dbReference type="Proteomes" id="UP001429357">
    <property type="component" value="Unassembled WGS sequence"/>
</dbReference>
<evidence type="ECO:0000313" key="2">
    <source>
        <dbReference type="Proteomes" id="UP001429357"/>
    </source>
</evidence>
<gene>
    <name evidence="1" type="ORF">BAU18_001307</name>
</gene>
<keyword evidence="2" id="KW-1185">Reference proteome</keyword>